<evidence type="ECO:0000313" key="3">
    <source>
        <dbReference type="Proteomes" id="UP000637359"/>
    </source>
</evidence>
<dbReference type="InterPro" id="IPR050855">
    <property type="entry name" value="NDM-1-like"/>
</dbReference>
<dbReference type="Gene3D" id="3.60.15.10">
    <property type="entry name" value="Ribonuclease Z/Hydroxyacylglutathione hydrolase-like"/>
    <property type="match status" value="1"/>
</dbReference>
<dbReference type="AlphaFoldDB" id="A0A923L4D3"/>
<proteinExistence type="predicted"/>
<gene>
    <name evidence="2" type="ORF">H8S33_05265</name>
</gene>
<comment type="caution">
    <text evidence="2">The sequence shown here is derived from an EMBL/GenBank/DDBJ whole genome shotgun (WGS) entry which is preliminary data.</text>
</comment>
<dbReference type="Pfam" id="PF00753">
    <property type="entry name" value="Lactamase_B"/>
    <property type="match status" value="1"/>
</dbReference>
<dbReference type="InterPro" id="IPR001279">
    <property type="entry name" value="Metallo-B-lactamas"/>
</dbReference>
<evidence type="ECO:0000259" key="1">
    <source>
        <dbReference type="SMART" id="SM00849"/>
    </source>
</evidence>
<accession>A0A923L4D3</accession>
<dbReference type="PANTHER" id="PTHR42951">
    <property type="entry name" value="METALLO-BETA-LACTAMASE DOMAIN-CONTAINING"/>
    <property type="match status" value="1"/>
</dbReference>
<dbReference type="Proteomes" id="UP000637359">
    <property type="component" value="Unassembled WGS sequence"/>
</dbReference>
<dbReference type="EMBL" id="JACOOL010000003">
    <property type="protein sequence ID" value="MBC5636237.1"/>
    <property type="molecule type" value="Genomic_DNA"/>
</dbReference>
<feature type="domain" description="Metallo-beta-lactamase" evidence="1">
    <location>
        <begin position="20"/>
        <end position="212"/>
    </location>
</feature>
<keyword evidence="3" id="KW-1185">Reference proteome</keyword>
<dbReference type="InterPro" id="IPR036866">
    <property type="entry name" value="RibonucZ/Hydroxyglut_hydro"/>
</dbReference>
<organism evidence="2 3">
    <name type="scientific">Ornithinibacillus hominis</name>
    <dbReference type="NCBI Taxonomy" id="2763055"/>
    <lineage>
        <taxon>Bacteria</taxon>
        <taxon>Bacillati</taxon>
        <taxon>Bacillota</taxon>
        <taxon>Bacilli</taxon>
        <taxon>Bacillales</taxon>
        <taxon>Bacillaceae</taxon>
        <taxon>Ornithinibacillus</taxon>
    </lineage>
</organism>
<dbReference type="SUPFAM" id="SSF56281">
    <property type="entry name" value="Metallo-hydrolase/oxidoreductase"/>
    <property type="match status" value="1"/>
</dbReference>
<name>A0A923L4D3_9BACI</name>
<protein>
    <submittedName>
        <fullName evidence="2">MBL fold metallo-hydrolase</fullName>
    </submittedName>
</protein>
<evidence type="ECO:0000313" key="2">
    <source>
        <dbReference type="EMBL" id="MBC5636237.1"/>
    </source>
</evidence>
<dbReference type="PANTHER" id="PTHR42951:SF9">
    <property type="entry name" value="METAL-DEPENDENT HYDROLASE"/>
    <property type="match status" value="1"/>
</dbReference>
<dbReference type="CDD" id="cd07721">
    <property type="entry name" value="yflN-like_MBL-fold"/>
    <property type="match status" value="1"/>
</dbReference>
<sequence length="238" mass="26064">MRVIRYHNLYQLTVLPSFFPVNCYIYEEENELTLIDAGIPGSYKGIVKMVKELNKPLTNIILTHAHGDHVGALDKLKQTFPNIIVSISERDSRLLRGDVSLDRDEPQMPIKGGVPKGLTTKADHLLKEGDRVGSLEVLATPGHTPGSISLLDSKHGIIIAGDALQTRGRMAVGGQLVWSFPFPAFGTWNKEIALESARKIMSREPTLLAVGHGDMIENPGPNLEKAINEAESQIEKGA</sequence>
<dbReference type="RefSeq" id="WP_186868952.1">
    <property type="nucleotide sequence ID" value="NZ_JACOOL010000003.1"/>
</dbReference>
<reference evidence="2" key="1">
    <citation type="submission" date="2020-08" db="EMBL/GenBank/DDBJ databases">
        <title>Genome public.</title>
        <authorList>
            <person name="Liu C."/>
            <person name="Sun Q."/>
        </authorList>
    </citation>
    <scope>NUCLEOTIDE SEQUENCE</scope>
    <source>
        <strain evidence="2">BX22</strain>
    </source>
</reference>
<dbReference type="SMART" id="SM00849">
    <property type="entry name" value="Lactamase_B"/>
    <property type="match status" value="1"/>
</dbReference>